<dbReference type="Pfam" id="PF13589">
    <property type="entry name" value="HATPase_c_3"/>
    <property type="match status" value="1"/>
</dbReference>
<name>A0A2H0Y1H8_UNCSA</name>
<dbReference type="InterPro" id="IPR038973">
    <property type="entry name" value="MutL/Mlh/Pms-like"/>
</dbReference>
<dbReference type="CDD" id="cd16926">
    <property type="entry name" value="HATPase_MutL-MLH-PMS-like"/>
    <property type="match status" value="1"/>
</dbReference>
<dbReference type="InterPro" id="IPR042120">
    <property type="entry name" value="MutL_C_dimsub"/>
</dbReference>
<dbReference type="SMART" id="SM01340">
    <property type="entry name" value="DNA_mis_repair"/>
    <property type="match status" value="1"/>
</dbReference>
<comment type="similarity">
    <text evidence="1 4">Belongs to the DNA mismatch repair MutL/HexB family.</text>
</comment>
<dbReference type="SUPFAM" id="SSF55874">
    <property type="entry name" value="ATPase domain of HSP90 chaperone/DNA topoisomerase II/histidine kinase"/>
    <property type="match status" value="1"/>
</dbReference>
<dbReference type="Gene3D" id="3.30.1540.20">
    <property type="entry name" value="MutL, C-terminal domain, dimerisation subdomain"/>
    <property type="match status" value="1"/>
</dbReference>
<sequence length="567" mass="62625">MNRIQLLSEDLINKIAAGEVIERPASVVKELVENSLDAQATQITVETQGAGSKMIRVSDNGQGMSQDELVLALQRHSTSKINLLDDLFNIKTLGFRGEALPSIASVSRFEIRSNSHSLKIEGGKTLANEPIGAPAGTTVIVRDLFFNTPARKKFLKSPATEMGHLGDIVAKYALAFPAVSFQLISDGKLLLSSPGRGNLKEAVVSVYGVELSKNLIESSFEFDRGKVYGLISPPTISRLDKNYQTFFVNKRYVRNFLLNRALEEAYRTIIPNSRHPIAILFIDIDPKQVDINVHPAKREVKFLKTNEVMQAIREAVKKSLHILSPDPQPPAPNNQYPTPPHQNTWQPEMADFLFAENFGAAAADIAIEPGTAAQQLFSLYQLKNTYIVATDGESLVLIDQHAAHERIIYDALSPNINQNGTTGESRQSLLIPETIELNAKEKLVLADNLEYLQSLGFDLEEFGSNSYRLRAVPVQAAKATAKGLLLDIISELEALGKSVQLEIKQENIRKTIACKAAIKAGDKLSGQEMTYLIRDLYQTKNPATCPHGRPTMIKISEAELIKRFGRT</sequence>
<dbReference type="Pfam" id="PF08676">
    <property type="entry name" value="MutL_C"/>
    <property type="match status" value="1"/>
</dbReference>
<dbReference type="Gene3D" id="3.30.230.10">
    <property type="match status" value="1"/>
</dbReference>
<dbReference type="GO" id="GO:0030983">
    <property type="term" value="F:mismatched DNA binding"/>
    <property type="evidence" value="ECO:0007669"/>
    <property type="project" value="InterPro"/>
</dbReference>
<evidence type="ECO:0000256" key="5">
    <source>
        <dbReference type="SAM" id="MobiDB-lite"/>
    </source>
</evidence>
<keyword evidence="2 4" id="KW-0227">DNA damage</keyword>
<dbReference type="InterPro" id="IPR014790">
    <property type="entry name" value="MutL_C"/>
</dbReference>
<keyword evidence="3 4" id="KW-0234">DNA repair</keyword>
<dbReference type="InterPro" id="IPR014762">
    <property type="entry name" value="DNA_mismatch_repair_CS"/>
</dbReference>
<gene>
    <name evidence="4" type="primary">mutL</name>
    <name evidence="8" type="ORF">COT42_01000</name>
</gene>
<dbReference type="GO" id="GO:0006298">
    <property type="term" value="P:mismatch repair"/>
    <property type="evidence" value="ECO:0007669"/>
    <property type="project" value="UniProtKB-UniRule"/>
</dbReference>
<dbReference type="InterPro" id="IPR002099">
    <property type="entry name" value="MutL/Mlh/PMS"/>
</dbReference>
<protein>
    <recommendedName>
        <fullName evidence="4">DNA mismatch repair protein MutL</fullName>
    </recommendedName>
</protein>
<dbReference type="InterPro" id="IPR036890">
    <property type="entry name" value="HATPase_C_sf"/>
</dbReference>
<dbReference type="GO" id="GO:0032300">
    <property type="term" value="C:mismatch repair complex"/>
    <property type="evidence" value="ECO:0007669"/>
    <property type="project" value="InterPro"/>
</dbReference>
<dbReference type="InterPro" id="IPR020568">
    <property type="entry name" value="Ribosomal_Su5_D2-typ_SF"/>
</dbReference>
<comment type="function">
    <text evidence="4">This protein is involved in the repair of mismatches in DNA. It is required for dam-dependent methyl-directed DNA mismatch repair. May act as a 'molecular matchmaker', a protein that promotes the formation of a stable complex between two or more DNA-binding proteins in an ATP-dependent manner without itself being part of a final effector complex.</text>
</comment>
<dbReference type="HAMAP" id="MF_00149">
    <property type="entry name" value="DNA_mis_repair"/>
    <property type="match status" value="1"/>
</dbReference>
<dbReference type="SUPFAM" id="SSF118116">
    <property type="entry name" value="DNA mismatch repair protein MutL"/>
    <property type="match status" value="1"/>
</dbReference>
<evidence type="ECO:0000313" key="8">
    <source>
        <dbReference type="EMBL" id="PIS31507.1"/>
    </source>
</evidence>
<feature type="region of interest" description="Disordered" evidence="5">
    <location>
        <begin position="322"/>
        <end position="341"/>
    </location>
</feature>
<dbReference type="CDD" id="cd00782">
    <property type="entry name" value="MutL_Trans"/>
    <property type="match status" value="1"/>
</dbReference>
<evidence type="ECO:0000256" key="4">
    <source>
        <dbReference type="HAMAP-Rule" id="MF_00149"/>
    </source>
</evidence>
<feature type="compositionally biased region" description="Pro residues" evidence="5">
    <location>
        <begin position="326"/>
        <end position="340"/>
    </location>
</feature>
<evidence type="ECO:0000313" key="9">
    <source>
        <dbReference type="Proteomes" id="UP000231343"/>
    </source>
</evidence>
<dbReference type="PANTHER" id="PTHR10073:SF12">
    <property type="entry name" value="DNA MISMATCH REPAIR PROTEIN MLH1"/>
    <property type="match status" value="1"/>
</dbReference>
<dbReference type="EMBL" id="PEYM01000012">
    <property type="protein sequence ID" value="PIS31507.1"/>
    <property type="molecule type" value="Genomic_DNA"/>
</dbReference>
<dbReference type="InterPro" id="IPR037198">
    <property type="entry name" value="MutL_C_sf"/>
</dbReference>
<dbReference type="NCBIfam" id="TIGR00585">
    <property type="entry name" value="mutl"/>
    <property type="match status" value="1"/>
</dbReference>
<dbReference type="Proteomes" id="UP000231343">
    <property type="component" value="Unassembled WGS sequence"/>
</dbReference>
<evidence type="ECO:0000256" key="2">
    <source>
        <dbReference type="ARBA" id="ARBA00022763"/>
    </source>
</evidence>
<dbReference type="InterPro" id="IPR020667">
    <property type="entry name" value="DNA_mismatch_repair_MutL"/>
</dbReference>
<dbReference type="GO" id="GO:0140664">
    <property type="term" value="F:ATP-dependent DNA damage sensor activity"/>
    <property type="evidence" value="ECO:0007669"/>
    <property type="project" value="InterPro"/>
</dbReference>
<dbReference type="InterPro" id="IPR042121">
    <property type="entry name" value="MutL_C_regsub"/>
</dbReference>
<dbReference type="PROSITE" id="PS00058">
    <property type="entry name" value="DNA_MISMATCH_REPAIR_1"/>
    <property type="match status" value="1"/>
</dbReference>
<organism evidence="8 9">
    <name type="scientific">Candidatus Saganbacteria bacterium CG08_land_8_20_14_0_20_45_16</name>
    <dbReference type="NCBI Taxonomy" id="2014293"/>
    <lineage>
        <taxon>Bacteria</taxon>
        <taxon>Bacillati</taxon>
        <taxon>Saganbacteria</taxon>
    </lineage>
</organism>
<dbReference type="InterPro" id="IPR014721">
    <property type="entry name" value="Ribsml_uS5_D2-typ_fold_subgr"/>
</dbReference>
<dbReference type="GO" id="GO:0005524">
    <property type="term" value="F:ATP binding"/>
    <property type="evidence" value="ECO:0007669"/>
    <property type="project" value="InterPro"/>
</dbReference>
<proteinExistence type="inferred from homology"/>
<evidence type="ECO:0000256" key="3">
    <source>
        <dbReference type="ARBA" id="ARBA00023204"/>
    </source>
</evidence>
<reference evidence="8 9" key="1">
    <citation type="submission" date="2017-09" db="EMBL/GenBank/DDBJ databases">
        <title>Depth-based differentiation of microbial function through sediment-hosted aquifers and enrichment of novel symbionts in the deep terrestrial subsurface.</title>
        <authorList>
            <person name="Probst A.J."/>
            <person name="Ladd B."/>
            <person name="Jarett J.K."/>
            <person name="Geller-Mcgrath D.E."/>
            <person name="Sieber C.M."/>
            <person name="Emerson J.B."/>
            <person name="Anantharaman K."/>
            <person name="Thomas B.C."/>
            <person name="Malmstrom R."/>
            <person name="Stieglmeier M."/>
            <person name="Klingl A."/>
            <person name="Woyke T."/>
            <person name="Ryan C.M."/>
            <person name="Banfield J.F."/>
        </authorList>
    </citation>
    <scope>NUCLEOTIDE SEQUENCE [LARGE SCALE GENOMIC DNA]</scope>
    <source>
        <strain evidence="8">CG08_land_8_20_14_0_20_45_16</strain>
    </source>
</reference>
<comment type="caution">
    <text evidence="8">The sequence shown here is derived from an EMBL/GenBank/DDBJ whole genome shotgun (WGS) entry which is preliminary data.</text>
</comment>
<dbReference type="Gene3D" id="3.30.565.10">
    <property type="entry name" value="Histidine kinase-like ATPase, C-terminal domain"/>
    <property type="match status" value="1"/>
</dbReference>
<evidence type="ECO:0000259" key="6">
    <source>
        <dbReference type="SMART" id="SM00853"/>
    </source>
</evidence>
<dbReference type="AlphaFoldDB" id="A0A2H0Y1H8"/>
<dbReference type="Gene3D" id="3.30.1370.100">
    <property type="entry name" value="MutL, C-terminal domain, regulatory subdomain"/>
    <property type="match status" value="1"/>
</dbReference>
<dbReference type="FunFam" id="3.30.565.10:FF:000003">
    <property type="entry name" value="DNA mismatch repair endonuclease MutL"/>
    <property type="match status" value="1"/>
</dbReference>
<dbReference type="InterPro" id="IPR013507">
    <property type="entry name" value="DNA_mismatch_S5_2-like"/>
</dbReference>
<dbReference type="PANTHER" id="PTHR10073">
    <property type="entry name" value="DNA MISMATCH REPAIR PROTEIN MLH, PMS, MUTL"/>
    <property type="match status" value="1"/>
</dbReference>
<evidence type="ECO:0000256" key="1">
    <source>
        <dbReference type="ARBA" id="ARBA00006082"/>
    </source>
</evidence>
<dbReference type="SUPFAM" id="SSF54211">
    <property type="entry name" value="Ribosomal protein S5 domain 2-like"/>
    <property type="match status" value="1"/>
</dbReference>
<feature type="domain" description="DNA mismatch repair protein S5" evidence="7">
    <location>
        <begin position="203"/>
        <end position="321"/>
    </location>
</feature>
<dbReference type="SMART" id="SM00853">
    <property type="entry name" value="MutL_C"/>
    <property type="match status" value="1"/>
</dbReference>
<evidence type="ECO:0000259" key="7">
    <source>
        <dbReference type="SMART" id="SM01340"/>
    </source>
</evidence>
<feature type="domain" description="MutL C-terminal dimerisation" evidence="6">
    <location>
        <begin position="378"/>
        <end position="524"/>
    </location>
</feature>
<dbReference type="GO" id="GO:0016887">
    <property type="term" value="F:ATP hydrolysis activity"/>
    <property type="evidence" value="ECO:0007669"/>
    <property type="project" value="InterPro"/>
</dbReference>
<accession>A0A2H0Y1H8</accession>
<dbReference type="Pfam" id="PF01119">
    <property type="entry name" value="DNA_mis_repair"/>
    <property type="match status" value="1"/>
</dbReference>